<keyword evidence="1" id="KW-0732">Signal</keyword>
<accession>A0A317CHP4</accession>
<evidence type="ECO:0000313" key="3">
    <source>
        <dbReference type="Proteomes" id="UP000245506"/>
    </source>
</evidence>
<gene>
    <name evidence="2" type="ORF">DKT75_04790</name>
</gene>
<protein>
    <submittedName>
        <fullName evidence="2">Uncharacterized protein</fullName>
    </submittedName>
</protein>
<dbReference type="RefSeq" id="WP_109822300.1">
    <property type="nucleotide sequence ID" value="NZ_QGKL01000014.1"/>
</dbReference>
<organism evidence="2 3">
    <name type="scientific">Leucothrix arctica</name>
    <dbReference type="NCBI Taxonomy" id="1481894"/>
    <lineage>
        <taxon>Bacteria</taxon>
        <taxon>Pseudomonadati</taxon>
        <taxon>Pseudomonadota</taxon>
        <taxon>Gammaproteobacteria</taxon>
        <taxon>Thiotrichales</taxon>
        <taxon>Thiotrichaceae</taxon>
        <taxon>Leucothrix</taxon>
    </lineage>
</organism>
<evidence type="ECO:0000313" key="2">
    <source>
        <dbReference type="EMBL" id="PWQ98086.1"/>
    </source>
</evidence>
<feature type="signal peptide" evidence="1">
    <location>
        <begin position="1"/>
        <end position="21"/>
    </location>
</feature>
<feature type="chain" id="PRO_5016343904" evidence="1">
    <location>
        <begin position="22"/>
        <end position="120"/>
    </location>
</feature>
<sequence>MALVIRLLAFTFIFLSLASNAEEVSNIESGMELQISIQASGGVLLGGVAVKPSELITALDKAQKIKGSVWYYRENPETEPPPSASQVIQMIIERKLPITMSTKPDFSNYVDENGNVHPRK</sequence>
<dbReference type="EMBL" id="QGKL01000014">
    <property type="protein sequence ID" value="PWQ98086.1"/>
    <property type="molecule type" value="Genomic_DNA"/>
</dbReference>
<dbReference type="AlphaFoldDB" id="A0A317CHP4"/>
<comment type="caution">
    <text evidence="2">The sequence shown here is derived from an EMBL/GenBank/DDBJ whole genome shotgun (WGS) entry which is preliminary data.</text>
</comment>
<proteinExistence type="predicted"/>
<name>A0A317CHP4_9GAMM</name>
<dbReference type="OrthoDB" id="666565at2"/>
<reference evidence="2 3" key="1">
    <citation type="submission" date="2018-05" db="EMBL/GenBank/DDBJ databases">
        <title>Leucothrix arctica sp. nov., isolated from Arctic seawater.</title>
        <authorList>
            <person name="Choi A."/>
            <person name="Baek K."/>
        </authorList>
    </citation>
    <scope>NUCLEOTIDE SEQUENCE [LARGE SCALE GENOMIC DNA]</scope>
    <source>
        <strain evidence="2 3">IMCC9719</strain>
    </source>
</reference>
<dbReference type="Proteomes" id="UP000245506">
    <property type="component" value="Unassembled WGS sequence"/>
</dbReference>
<keyword evidence="3" id="KW-1185">Reference proteome</keyword>
<evidence type="ECO:0000256" key="1">
    <source>
        <dbReference type="SAM" id="SignalP"/>
    </source>
</evidence>